<dbReference type="Pfam" id="PF03235">
    <property type="entry name" value="GmrSD_N"/>
    <property type="match status" value="1"/>
</dbReference>
<evidence type="ECO:0000313" key="3">
    <source>
        <dbReference type="Proteomes" id="UP000184334"/>
    </source>
</evidence>
<dbReference type="Proteomes" id="UP000184334">
    <property type="component" value="Unassembled WGS sequence"/>
</dbReference>
<name>A0A1M4YLF7_MARH1</name>
<keyword evidence="3" id="KW-1185">Reference proteome</keyword>
<proteinExistence type="predicted"/>
<evidence type="ECO:0000313" key="2">
    <source>
        <dbReference type="EMBL" id="SHF06665.1"/>
    </source>
</evidence>
<comment type="caution">
    <text evidence="2">The sequence shown here is derived from an EMBL/GenBank/DDBJ whole genome shotgun (WGS) entry which is preliminary data.</text>
</comment>
<organism evidence="2 3">
    <name type="scientific">Marinitoga hydrogenitolerans (strain DSM 16785 / JCM 12826 / AT1271)</name>
    <dbReference type="NCBI Taxonomy" id="1122195"/>
    <lineage>
        <taxon>Bacteria</taxon>
        <taxon>Thermotogati</taxon>
        <taxon>Thermotogota</taxon>
        <taxon>Thermotogae</taxon>
        <taxon>Petrotogales</taxon>
        <taxon>Petrotogaceae</taxon>
        <taxon>Marinitoga</taxon>
    </lineage>
</organism>
<accession>A0A1M4YLF7</accession>
<feature type="domain" description="GmrSD restriction endonucleases N-terminal" evidence="1">
    <location>
        <begin position="17"/>
        <end position="94"/>
    </location>
</feature>
<dbReference type="STRING" id="1122195.SAMN02745164_01706"/>
<gene>
    <name evidence="2" type="ORF">SAMN02745164_01706</name>
</gene>
<dbReference type="EMBL" id="FQUI01000032">
    <property type="protein sequence ID" value="SHF06665.1"/>
    <property type="molecule type" value="Genomic_DNA"/>
</dbReference>
<evidence type="ECO:0000259" key="1">
    <source>
        <dbReference type="Pfam" id="PF03235"/>
    </source>
</evidence>
<dbReference type="InterPro" id="IPR004919">
    <property type="entry name" value="GmrSD_N"/>
</dbReference>
<protein>
    <recommendedName>
        <fullName evidence="1">GmrSD restriction endonucleases N-terminal domain-containing protein</fullName>
    </recommendedName>
</protein>
<reference evidence="2" key="1">
    <citation type="submission" date="2016-11" db="EMBL/GenBank/DDBJ databases">
        <authorList>
            <person name="Varghese N."/>
            <person name="Submissions S."/>
        </authorList>
    </citation>
    <scope>NUCLEOTIDE SEQUENCE [LARGE SCALE GENOMIC DNA]</scope>
    <source>
        <strain evidence="2">DSM 16785</strain>
    </source>
</reference>
<dbReference type="AlphaFoldDB" id="A0A1M4YLF7"/>
<sequence length="104" mass="12045">MILWEVANENNFRSIGNGRKRQPKYLVIDGQQRLTSLYSIIKSKSIINKNFKNIKIKIAFNPLEEKFEVSNVALEKDPEWISDISEIFSNSPTFSQAQPQQNTQ</sequence>